<reference evidence="2 3" key="1">
    <citation type="submission" date="2019-05" db="EMBL/GenBank/DDBJ databases">
        <title>Emergence of the Ug99 lineage of the wheat stem rust pathogen through somatic hybridization.</title>
        <authorList>
            <person name="Li F."/>
            <person name="Upadhyaya N.M."/>
            <person name="Sperschneider J."/>
            <person name="Matny O."/>
            <person name="Nguyen-Phuc H."/>
            <person name="Mago R."/>
            <person name="Raley C."/>
            <person name="Miller M.E."/>
            <person name="Silverstein K.A.T."/>
            <person name="Henningsen E."/>
            <person name="Hirsch C.D."/>
            <person name="Visser B."/>
            <person name="Pretorius Z.A."/>
            <person name="Steffenson B.J."/>
            <person name="Schwessinger B."/>
            <person name="Dodds P.N."/>
            <person name="Figueroa M."/>
        </authorList>
    </citation>
    <scope>NUCLEOTIDE SEQUENCE [LARGE SCALE GENOMIC DNA]</scope>
    <source>
        <strain evidence="2">21-0</strain>
    </source>
</reference>
<evidence type="ECO:0000256" key="1">
    <source>
        <dbReference type="SAM" id="MobiDB-lite"/>
    </source>
</evidence>
<dbReference type="EMBL" id="VSWC01000093">
    <property type="protein sequence ID" value="KAA1089682.1"/>
    <property type="molecule type" value="Genomic_DNA"/>
</dbReference>
<accession>A0A5B0NM14</accession>
<comment type="caution">
    <text evidence="2">The sequence shown here is derived from an EMBL/GenBank/DDBJ whole genome shotgun (WGS) entry which is preliminary data.</text>
</comment>
<organism evidence="2 3">
    <name type="scientific">Puccinia graminis f. sp. tritici</name>
    <dbReference type="NCBI Taxonomy" id="56615"/>
    <lineage>
        <taxon>Eukaryota</taxon>
        <taxon>Fungi</taxon>
        <taxon>Dikarya</taxon>
        <taxon>Basidiomycota</taxon>
        <taxon>Pucciniomycotina</taxon>
        <taxon>Pucciniomycetes</taxon>
        <taxon>Pucciniales</taxon>
        <taxon>Pucciniaceae</taxon>
        <taxon>Puccinia</taxon>
    </lineage>
</organism>
<keyword evidence="3" id="KW-1185">Reference proteome</keyword>
<dbReference type="AlphaFoldDB" id="A0A5B0NM14"/>
<evidence type="ECO:0000313" key="2">
    <source>
        <dbReference type="EMBL" id="KAA1089682.1"/>
    </source>
</evidence>
<dbReference type="Proteomes" id="UP000324748">
    <property type="component" value="Unassembled WGS sequence"/>
</dbReference>
<name>A0A5B0NM14_PUCGR</name>
<feature type="region of interest" description="Disordered" evidence="1">
    <location>
        <begin position="47"/>
        <end position="95"/>
    </location>
</feature>
<protein>
    <submittedName>
        <fullName evidence="2">Uncharacterized protein</fullName>
    </submittedName>
</protein>
<evidence type="ECO:0000313" key="3">
    <source>
        <dbReference type="Proteomes" id="UP000324748"/>
    </source>
</evidence>
<gene>
    <name evidence="2" type="ORF">PGT21_026905</name>
</gene>
<sequence length="134" mass="14686">MEIQPQAQSRDLSWNLIGYPRCPPANSNFINQICLLTPEEQIVIRRARRSKQRAAQVAKTWRSKARAKPAEATPESNADNQGRVKGPTPRLSYPPAKNRAISVLGWRAIPPVPPGGAGFSARPSEACFPGKIGF</sequence>
<proteinExistence type="predicted"/>